<name>A0A9P7NCA2_9HYPO</name>
<organism evidence="1 2">
    <name type="scientific">Claviceps pusilla</name>
    <dbReference type="NCBI Taxonomy" id="123648"/>
    <lineage>
        <taxon>Eukaryota</taxon>
        <taxon>Fungi</taxon>
        <taxon>Dikarya</taxon>
        <taxon>Ascomycota</taxon>
        <taxon>Pezizomycotina</taxon>
        <taxon>Sordariomycetes</taxon>
        <taxon>Hypocreomycetidae</taxon>
        <taxon>Hypocreales</taxon>
        <taxon>Clavicipitaceae</taxon>
        <taxon>Claviceps</taxon>
    </lineage>
</organism>
<dbReference type="OrthoDB" id="5598852at2759"/>
<evidence type="ECO:0000313" key="2">
    <source>
        <dbReference type="Proteomes" id="UP000748025"/>
    </source>
</evidence>
<reference evidence="1" key="1">
    <citation type="journal article" date="2020" name="bioRxiv">
        <title>Whole genome comparisons of ergot fungi reveals the divergence and evolution of species within the genus Claviceps are the result of varying mechanisms driving genome evolution and host range expansion.</title>
        <authorList>
            <person name="Wyka S.A."/>
            <person name="Mondo S.J."/>
            <person name="Liu M."/>
            <person name="Dettman J."/>
            <person name="Nalam V."/>
            <person name="Broders K.D."/>
        </authorList>
    </citation>
    <scope>NUCLEOTIDE SEQUENCE</scope>
    <source>
        <strain evidence="1">CCC 602</strain>
    </source>
</reference>
<evidence type="ECO:0000313" key="1">
    <source>
        <dbReference type="EMBL" id="KAG6012491.1"/>
    </source>
</evidence>
<comment type="caution">
    <text evidence="1">The sequence shown here is derived from an EMBL/GenBank/DDBJ whole genome shotgun (WGS) entry which is preliminary data.</text>
</comment>
<gene>
    <name evidence="1" type="ORF">E4U43_007776</name>
</gene>
<accession>A0A9P7NCA2</accession>
<dbReference type="EMBL" id="SRPW01000730">
    <property type="protein sequence ID" value="KAG6012491.1"/>
    <property type="molecule type" value="Genomic_DNA"/>
</dbReference>
<sequence length="102" mass="11784">MDWTCWFKVGGVANASLDLLRINENRKVTALDWIQSKIRRKMGRVWKQHSLSGVTVADCQQQLDLIEKYWMPELDSAPFVLIHGELNQHNIIVDKADHQVQG</sequence>
<dbReference type="AlphaFoldDB" id="A0A9P7NCA2"/>
<dbReference type="Proteomes" id="UP000748025">
    <property type="component" value="Unassembled WGS sequence"/>
</dbReference>
<proteinExistence type="predicted"/>
<keyword evidence="2" id="KW-1185">Reference proteome</keyword>
<protein>
    <recommendedName>
        <fullName evidence="3">Aminoglycoside phosphotransferase domain-containing protein</fullName>
    </recommendedName>
</protein>
<evidence type="ECO:0008006" key="3">
    <source>
        <dbReference type="Google" id="ProtNLM"/>
    </source>
</evidence>